<comment type="caution">
    <text evidence="2">The sequence shown here is derived from an EMBL/GenBank/DDBJ whole genome shotgun (WGS) entry which is preliminary data.</text>
</comment>
<dbReference type="PANTHER" id="PTHR33434">
    <property type="entry name" value="DEGV DOMAIN-CONTAINING PROTEIN DR_1986-RELATED"/>
    <property type="match status" value="1"/>
</dbReference>
<evidence type="ECO:0000313" key="2">
    <source>
        <dbReference type="EMBL" id="MBU3830626.1"/>
    </source>
</evidence>
<dbReference type="InterPro" id="IPR043168">
    <property type="entry name" value="DegV_C"/>
</dbReference>
<keyword evidence="1" id="KW-0446">Lipid-binding</keyword>
<dbReference type="PANTHER" id="PTHR33434:SF2">
    <property type="entry name" value="FATTY ACID-BINDING PROTEIN TM_1468"/>
    <property type="match status" value="1"/>
</dbReference>
<dbReference type="SUPFAM" id="SSF82549">
    <property type="entry name" value="DAK1/DegV-like"/>
    <property type="match status" value="1"/>
</dbReference>
<dbReference type="NCBIfam" id="TIGR00762">
    <property type="entry name" value="DegV"/>
    <property type="match status" value="1"/>
</dbReference>
<evidence type="ECO:0000313" key="3">
    <source>
        <dbReference type="Proteomes" id="UP000824247"/>
    </source>
</evidence>
<dbReference type="GO" id="GO:0008289">
    <property type="term" value="F:lipid binding"/>
    <property type="evidence" value="ECO:0007669"/>
    <property type="project" value="UniProtKB-KW"/>
</dbReference>
<protein>
    <submittedName>
        <fullName evidence="2">DegV family protein</fullName>
    </submittedName>
</protein>
<dbReference type="Gene3D" id="3.40.50.10170">
    <property type="match status" value="1"/>
</dbReference>
<dbReference type="Pfam" id="PF02645">
    <property type="entry name" value="DegV"/>
    <property type="match status" value="1"/>
</dbReference>
<organism evidence="2 3">
    <name type="scientific">Candidatus Ureaplasma intestinipullorum</name>
    <dbReference type="NCBI Taxonomy" id="2838770"/>
    <lineage>
        <taxon>Bacteria</taxon>
        <taxon>Bacillati</taxon>
        <taxon>Mycoplasmatota</taxon>
        <taxon>Mycoplasmoidales</taxon>
        <taxon>Mycoplasmoidaceae</taxon>
        <taxon>Ureaplasma</taxon>
    </lineage>
</organism>
<dbReference type="InterPro" id="IPR050270">
    <property type="entry name" value="DegV_domain_contain"/>
</dbReference>
<proteinExistence type="predicted"/>
<evidence type="ECO:0000256" key="1">
    <source>
        <dbReference type="ARBA" id="ARBA00023121"/>
    </source>
</evidence>
<dbReference type="Proteomes" id="UP000824247">
    <property type="component" value="Unassembled WGS sequence"/>
</dbReference>
<dbReference type="PROSITE" id="PS51482">
    <property type="entry name" value="DEGV"/>
    <property type="match status" value="1"/>
</dbReference>
<reference evidence="2" key="2">
    <citation type="submission" date="2021-04" db="EMBL/GenBank/DDBJ databases">
        <authorList>
            <person name="Gilroy R."/>
        </authorList>
    </citation>
    <scope>NUCLEOTIDE SEQUENCE</scope>
    <source>
        <strain evidence="2">A5-1222</strain>
    </source>
</reference>
<accession>A0A9E2KVP3</accession>
<dbReference type="AlphaFoldDB" id="A0A9E2KVP3"/>
<dbReference type="InterPro" id="IPR003797">
    <property type="entry name" value="DegV"/>
</dbReference>
<dbReference type="Gene3D" id="3.30.1180.10">
    <property type="match status" value="1"/>
</dbReference>
<reference evidence="2" key="1">
    <citation type="journal article" date="2021" name="PeerJ">
        <title>Extensive microbial diversity within the chicken gut microbiome revealed by metagenomics and culture.</title>
        <authorList>
            <person name="Gilroy R."/>
            <person name="Ravi A."/>
            <person name="Getino M."/>
            <person name="Pursley I."/>
            <person name="Horton D.L."/>
            <person name="Alikhan N.F."/>
            <person name="Baker D."/>
            <person name="Gharbi K."/>
            <person name="Hall N."/>
            <person name="Watson M."/>
            <person name="Adriaenssens E.M."/>
            <person name="Foster-Nyarko E."/>
            <person name="Jarju S."/>
            <person name="Secka A."/>
            <person name="Antonio M."/>
            <person name="Oren A."/>
            <person name="Chaudhuri R.R."/>
            <person name="La Ragione R."/>
            <person name="Hildebrand F."/>
            <person name="Pallen M.J."/>
        </authorList>
    </citation>
    <scope>NUCLEOTIDE SEQUENCE</scope>
    <source>
        <strain evidence="2">A5-1222</strain>
    </source>
</reference>
<sequence>MKKILLLTDTCSSLSKEVAKELDVCILPLSIYDQDGKQYANKDSDFSHEHILKLQESGTIFSTGCTSQLLLEETIKSNLDNYDYILALPISSKWSSQYSHIKALSNQPGFKEKLYVADVLDFGFNIEILCKELREKINSGIDDINELIKYAEDFHNFTLSFFVCKQLKGLVDSGRVPNVVAKLFKLTKIYPIIKVDQENHFGGIVKKWDEAIPECIKQLIKNFDGNLTKNDIRDISIISLDCSEEYINQVKKLIVDALEIDESIIQIRNAPDIFVHIVSRGAIGLQVVSNKRKHKTNLSEKIKKIF</sequence>
<gene>
    <name evidence="2" type="ORF">H9897_00475</name>
</gene>
<name>A0A9E2KVP3_9BACT</name>
<dbReference type="EMBL" id="JAHLFM010000008">
    <property type="protein sequence ID" value="MBU3830626.1"/>
    <property type="molecule type" value="Genomic_DNA"/>
</dbReference>